<organism evidence="2 3">
    <name type="scientific">Dictyocaulus viviparus</name>
    <name type="common">Bovine lungworm</name>
    <dbReference type="NCBI Taxonomy" id="29172"/>
    <lineage>
        <taxon>Eukaryota</taxon>
        <taxon>Metazoa</taxon>
        <taxon>Ecdysozoa</taxon>
        <taxon>Nematoda</taxon>
        <taxon>Chromadorea</taxon>
        <taxon>Rhabditida</taxon>
        <taxon>Rhabditina</taxon>
        <taxon>Rhabditomorpha</taxon>
        <taxon>Strongyloidea</taxon>
        <taxon>Metastrongylidae</taxon>
        <taxon>Dictyocaulus</taxon>
    </lineage>
</organism>
<feature type="transmembrane region" description="Helical" evidence="1">
    <location>
        <begin position="36"/>
        <end position="61"/>
    </location>
</feature>
<feature type="transmembrane region" description="Helical" evidence="1">
    <location>
        <begin position="5"/>
        <end position="24"/>
    </location>
</feature>
<accession>A0A0D8XVW0</accession>
<reference evidence="2 3" key="1">
    <citation type="submission" date="2013-11" db="EMBL/GenBank/DDBJ databases">
        <title>Draft genome of the bovine lungworm Dictyocaulus viviparus.</title>
        <authorList>
            <person name="Mitreva M."/>
        </authorList>
    </citation>
    <scope>NUCLEOTIDE SEQUENCE [LARGE SCALE GENOMIC DNA]</scope>
    <source>
        <strain evidence="2 3">HannoverDv2000</strain>
    </source>
</reference>
<dbReference type="OrthoDB" id="5869943at2759"/>
<keyword evidence="1" id="KW-0472">Membrane</keyword>
<proteinExistence type="predicted"/>
<feature type="transmembrane region" description="Helical" evidence="1">
    <location>
        <begin position="109"/>
        <end position="128"/>
    </location>
</feature>
<evidence type="ECO:0000313" key="2">
    <source>
        <dbReference type="EMBL" id="KJH48650.1"/>
    </source>
</evidence>
<keyword evidence="1" id="KW-1133">Transmembrane helix</keyword>
<dbReference type="AlphaFoldDB" id="A0A0D8XVW0"/>
<evidence type="ECO:0000256" key="1">
    <source>
        <dbReference type="SAM" id="Phobius"/>
    </source>
</evidence>
<protein>
    <submittedName>
        <fullName evidence="2">Uncharacterized protein</fullName>
    </submittedName>
</protein>
<name>A0A0D8XVW0_DICVI</name>
<evidence type="ECO:0000313" key="3">
    <source>
        <dbReference type="Proteomes" id="UP000053766"/>
    </source>
</evidence>
<reference evidence="3" key="2">
    <citation type="journal article" date="2016" name="Sci. Rep.">
        <title>Dictyocaulus viviparus genome, variome and transcriptome elucidate lungworm biology and support future intervention.</title>
        <authorList>
            <person name="McNulty S.N."/>
            <person name="Strube C."/>
            <person name="Rosa B.A."/>
            <person name="Martin J.C."/>
            <person name="Tyagi R."/>
            <person name="Choi Y.J."/>
            <person name="Wang Q."/>
            <person name="Hallsworth Pepin K."/>
            <person name="Zhang X."/>
            <person name="Ozersky P."/>
            <person name="Wilson R.K."/>
            <person name="Sternberg P.W."/>
            <person name="Gasser R.B."/>
            <person name="Mitreva M."/>
        </authorList>
    </citation>
    <scope>NUCLEOTIDE SEQUENCE [LARGE SCALE GENOMIC DNA]</scope>
    <source>
        <strain evidence="3">HannoverDv2000</strain>
    </source>
</reference>
<keyword evidence="3" id="KW-1185">Reference proteome</keyword>
<sequence>MVVCLIECAFGFICYTMNVIHFLINLTDCDDTRLPLFVFLLTIAQYSIFYSLKVLFVVAILERRARLLRLQLMFQYTTCVFLLLDAAFALAADLGGYHEEVIYCQKNPLLIRMVAILSLMFLFIQLYLRAMTRQVYNFMSDTEKFRYALSSAKSRYRKRVYFSYCSLMHEDLRKENVQVSLKN</sequence>
<gene>
    <name evidence="2" type="ORF">DICVIV_05209</name>
</gene>
<dbReference type="Proteomes" id="UP000053766">
    <property type="component" value="Unassembled WGS sequence"/>
</dbReference>
<feature type="transmembrane region" description="Helical" evidence="1">
    <location>
        <begin position="73"/>
        <end position="97"/>
    </location>
</feature>
<keyword evidence="1" id="KW-0812">Transmembrane</keyword>
<dbReference type="EMBL" id="KN716260">
    <property type="protein sequence ID" value="KJH48650.1"/>
    <property type="molecule type" value="Genomic_DNA"/>
</dbReference>